<dbReference type="Gene3D" id="1.10.357.10">
    <property type="entry name" value="Tetracycline Repressor, domain 2"/>
    <property type="match status" value="1"/>
</dbReference>
<dbReference type="GO" id="GO:0000976">
    <property type="term" value="F:transcription cis-regulatory region binding"/>
    <property type="evidence" value="ECO:0007669"/>
    <property type="project" value="TreeGrafter"/>
</dbReference>
<dbReference type="InterPro" id="IPR025996">
    <property type="entry name" value="MT1864/Rv1816-like_C"/>
</dbReference>
<feature type="DNA-binding region" description="H-T-H motif" evidence="4">
    <location>
        <begin position="34"/>
        <end position="53"/>
    </location>
</feature>
<accession>A0A1H5EPN1</accession>
<feature type="domain" description="HTH tetR-type" evidence="5">
    <location>
        <begin position="11"/>
        <end position="71"/>
    </location>
</feature>
<dbReference type="Pfam" id="PF13305">
    <property type="entry name" value="TetR_C_33"/>
    <property type="match status" value="1"/>
</dbReference>
<protein>
    <submittedName>
        <fullName evidence="6">DNA-binding transcriptional regulator, AcrR family</fullName>
    </submittedName>
</protein>
<evidence type="ECO:0000256" key="1">
    <source>
        <dbReference type="ARBA" id="ARBA00023015"/>
    </source>
</evidence>
<evidence type="ECO:0000256" key="2">
    <source>
        <dbReference type="ARBA" id="ARBA00023125"/>
    </source>
</evidence>
<dbReference type="InterPro" id="IPR009057">
    <property type="entry name" value="Homeodomain-like_sf"/>
</dbReference>
<organism evidence="6 7">
    <name type="scientific">Ruania alba</name>
    <dbReference type="NCBI Taxonomy" id="648782"/>
    <lineage>
        <taxon>Bacteria</taxon>
        <taxon>Bacillati</taxon>
        <taxon>Actinomycetota</taxon>
        <taxon>Actinomycetes</taxon>
        <taxon>Micrococcales</taxon>
        <taxon>Ruaniaceae</taxon>
        <taxon>Ruania</taxon>
    </lineage>
</organism>
<dbReference type="InterPro" id="IPR036271">
    <property type="entry name" value="Tet_transcr_reg_TetR-rel_C_sf"/>
</dbReference>
<reference evidence="7" key="1">
    <citation type="submission" date="2016-10" db="EMBL/GenBank/DDBJ databases">
        <authorList>
            <person name="Varghese N."/>
            <person name="Submissions S."/>
        </authorList>
    </citation>
    <scope>NUCLEOTIDE SEQUENCE [LARGE SCALE GENOMIC DNA]</scope>
    <source>
        <strain evidence="7">DSM 21368</strain>
    </source>
</reference>
<dbReference type="GO" id="GO:0003700">
    <property type="term" value="F:DNA-binding transcription factor activity"/>
    <property type="evidence" value="ECO:0007669"/>
    <property type="project" value="TreeGrafter"/>
</dbReference>
<evidence type="ECO:0000256" key="3">
    <source>
        <dbReference type="ARBA" id="ARBA00023163"/>
    </source>
</evidence>
<keyword evidence="3" id="KW-0804">Transcription</keyword>
<dbReference type="EMBL" id="FNTX01000001">
    <property type="protein sequence ID" value="SED92904.1"/>
    <property type="molecule type" value="Genomic_DNA"/>
</dbReference>
<dbReference type="SUPFAM" id="SSF46689">
    <property type="entry name" value="Homeodomain-like"/>
    <property type="match status" value="1"/>
</dbReference>
<evidence type="ECO:0000256" key="4">
    <source>
        <dbReference type="PROSITE-ProRule" id="PRU00335"/>
    </source>
</evidence>
<proteinExistence type="predicted"/>
<dbReference type="RefSeq" id="WP_089772019.1">
    <property type="nucleotide sequence ID" value="NZ_FNTX01000001.1"/>
</dbReference>
<dbReference type="PANTHER" id="PTHR30055">
    <property type="entry name" value="HTH-TYPE TRANSCRIPTIONAL REGULATOR RUTR"/>
    <property type="match status" value="1"/>
</dbReference>
<keyword evidence="2 4" id="KW-0238">DNA-binding</keyword>
<keyword evidence="7" id="KW-1185">Reference proteome</keyword>
<dbReference type="PANTHER" id="PTHR30055:SF243">
    <property type="entry name" value="HTH-TYPE TRANSCRIPTIONAL REGULATOR RV1816"/>
    <property type="match status" value="1"/>
</dbReference>
<evidence type="ECO:0000313" key="6">
    <source>
        <dbReference type="EMBL" id="SED92904.1"/>
    </source>
</evidence>
<dbReference type="SUPFAM" id="SSF48498">
    <property type="entry name" value="Tetracyclin repressor-like, C-terminal domain"/>
    <property type="match status" value="1"/>
</dbReference>
<dbReference type="InterPro" id="IPR001647">
    <property type="entry name" value="HTH_TetR"/>
</dbReference>
<dbReference type="Pfam" id="PF00440">
    <property type="entry name" value="TetR_N"/>
    <property type="match status" value="1"/>
</dbReference>
<dbReference type="InterPro" id="IPR050109">
    <property type="entry name" value="HTH-type_TetR-like_transc_reg"/>
</dbReference>
<sequence length="231" mass="24876">MSPTPRERARAQTEQDILRIGREHLARHGAAGLSLRAVARDLGVVSSAVYRYVRSRDELLTALLVEGYTELADAVDEALATVEPLDYRTQFLTLGAAVRDWARDEPAMYALLYGTPVPGYHAPGEQTTGPGTRVLMTLATLVEDAHRAGRLDPPPATPSATPSRDYATMRAELGLTGDDDTFGRTFLAWSGLIGAITAELFGQYGTDTFTDPGALFTQQLTLLADTLGLPA</sequence>
<dbReference type="STRING" id="648782.SAMN04488554_1086"/>
<dbReference type="Proteomes" id="UP000199220">
    <property type="component" value="Unassembled WGS sequence"/>
</dbReference>
<keyword evidence="1" id="KW-0805">Transcription regulation</keyword>
<evidence type="ECO:0000313" key="7">
    <source>
        <dbReference type="Proteomes" id="UP000199220"/>
    </source>
</evidence>
<gene>
    <name evidence="6" type="ORF">SAMN04488554_1086</name>
</gene>
<dbReference type="OrthoDB" id="3210322at2"/>
<evidence type="ECO:0000259" key="5">
    <source>
        <dbReference type="PROSITE" id="PS50977"/>
    </source>
</evidence>
<name>A0A1H5EPN1_9MICO</name>
<dbReference type="PROSITE" id="PS50977">
    <property type="entry name" value="HTH_TETR_2"/>
    <property type="match status" value="1"/>
</dbReference>
<dbReference type="AlphaFoldDB" id="A0A1H5EPN1"/>